<evidence type="ECO:0000256" key="1">
    <source>
        <dbReference type="SAM" id="Coils"/>
    </source>
</evidence>
<evidence type="ECO:0000313" key="2">
    <source>
        <dbReference type="EMBL" id="CAB4750506.1"/>
    </source>
</evidence>
<dbReference type="EMBL" id="CAFBMH010000217">
    <property type="protein sequence ID" value="CAB4939663.1"/>
    <property type="molecule type" value="Genomic_DNA"/>
</dbReference>
<evidence type="ECO:0000313" key="3">
    <source>
        <dbReference type="EMBL" id="CAB4939663.1"/>
    </source>
</evidence>
<dbReference type="EMBL" id="CAEZYR010000064">
    <property type="protein sequence ID" value="CAB4750506.1"/>
    <property type="molecule type" value="Genomic_DNA"/>
</dbReference>
<proteinExistence type="predicted"/>
<accession>A0A6J6TTP9</accession>
<dbReference type="AlphaFoldDB" id="A0A6J6TTP9"/>
<sequence>MSLVRHRFVGGGPSRRGRRLSELSVPRDLLRPVVDRTLAVVRAGVRARPPVPAPPALAQVLKFRHMPPVAVDTVVVVLDHDLELRARVAADSNERETGRVGWLWLTRPEGWDDELREALGELATDDGAPSAIDIGSDTQLRRRLAGAERSSARSHEAVLRLEADNARVRDEVHALRAERDSLIAARDEFRGDAEAASRERTAAVADLKRIEKLLARRDEERRVLQRRLDDADEALAKAAKRDAVVESGAGAAEAAAAAAARAVLAGLVDRIERSLGEAAVTVDDLRAAAGLPAAPAPAECAAPQRAKPPVPERRRALRMPRGLVDDSPEAAAWLVSERPVLLVDGYNVSMTAWPDANIADQRTRLQRLLADLAARSPGMSVELVFDGDAIDTAANALPARTGVNVRFTPVDVEADDELLAAIARYPLTRPVVVASTDRRVRDGARQRGANVVSAHQLLAVARG</sequence>
<dbReference type="PANTHER" id="PTHR34547">
    <property type="entry name" value="YACP-LIKE NYN DOMAIN PROTEIN"/>
    <property type="match status" value="1"/>
</dbReference>
<organism evidence="2">
    <name type="scientific">freshwater metagenome</name>
    <dbReference type="NCBI Taxonomy" id="449393"/>
    <lineage>
        <taxon>unclassified sequences</taxon>
        <taxon>metagenomes</taxon>
        <taxon>ecological metagenomes</taxon>
    </lineage>
</organism>
<dbReference type="InterPro" id="IPR010298">
    <property type="entry name" value="YacP-like"/>
</dbReference>
<name>A0A6J6TTP9_9ZZZZ</name>
<protein>
    <submittedName>
        <fullName evidence="2">Unannotated protein</fullName>
    </submittedName>
</protein>
<gene>
    <name evidence="2" type="ORF">UFOPK2754_01778</name>
    <name evidence="3" type="ORF">UFOPK3543_03172</name>
</gene>
<feature type="coiled-coil region" evidence="1">
    <location>
        <begin position="158"/>
        <end position="241"/>
    </location>
</feature>
<keyword evidence="1" id="KW-0175">Coiled coil</keyword>
<reference evidence="2" key="1">
    <citation type="submission" date="2020-05" db="EMBL/GenBank/DDBJ databases">
        <authorList>
            <person name="Chiriac C."/>
            <person name="Salcher M."/>
            <person name="Ghai R."/>
            <person name="Kavagutti S V."/>
        </authorList>
    </citation>
    <scope>NUCLEOTIDE SEQUENCE</scope>
</reference>
<dbReference type="PANTHER" id="PTHR34547:SF1">
    <property type="entry name" value="YACP-LIKE NYN DOMAIN PROTEIN"/>
    <property type="match status" value="1"/>
</dbReference>
<dbReference type="Pfam" id="PF05991">
    <property type="entry name" value="NYN_YacP"/>
    <property type="match status" value="1"/>
</dbReference>